<keyword evidence="11" id="KW-1185">Reference proteome</keyword>
<name>A0A7Y9IXQ5_9BURK</name>
<feature type="domain" description="Cytochrome c" evidence="9">
    <location>
        <begin position="197"/>
        <end position="287"/>
    </location>
</feature>
<evidence type="ECO:0000256" key="1">
    <source>
        <dbReference type="ARBA" id="ARBA00022448"/>
    </source>
</evidence>
<keyword evidence="3 6" id="KW-0479">Metal-binding</keyword>
<gene>
    <name evidence="10" type="ORF">FHW18_003365</name>
</gene>
<dbReference type="GO" id="GO:0005506">
    <property type="term" value="F:iron ion binding"/>
    <property type="evidence" value="ECO:0007669"/>
    <property type="project" value="InterPro"/>
</dbReference>
<evidence type="ECO:0000259" key="9">
    <source>
        <dbReference type="PROSITE" id="PS51007"/>
    </source>
</evidence>
<reference evidence="10 11" key="1">
    <citation type="submission" date="2020-07" db="EMBL/GenBank/DDBJ databases">
        <title>Genomic Encyclopedia of Type Strains, Phase IV (KMG-V): Genome sequencing to study the core and pangenomes of soil and plant-associated prokaryotes.</title>
        <authorList>
            <person name="Whitman W."/>
        </authorList>
    </citation>
    <scope>NUCLEOTIDE SEQUENCE [LARGE SCALE GENOMIC DNA]</scope>
    <source>
        <strain evidence="10 11">SAS40</strain>
    </source>
</reference>
<evidence type="ECO:0000256" key="2">
    <source>
        <dbReference type="ARBA" id="ARBA00022617"/>
    </source>
</evidence>
<feature type="domain" description="Cytochrome c" evidence="9">
    <location>
        <begin position="100"/>
        <end position="186"/>
    </location>
</feature>
<keyword evidence="8" id="KW-1133">Transmembrane helix</keyword>
<dbReference type="RefSeq" id="WP_179587827.1">
    <property type="nucleotide sequence ID" value="NZ_JACBYR010000001.1"/>
</dbReference>
<accession>A0A7Y9IXQ5</accession>
<dbReference type="GO" id="GO:0009055">
    <property type="term" value="F:electron transfer activity"/>
    <property type="evidence" value="ECO:0007669"/>
    <property type="project" value="InterPro"/>
</dbReference>
<dbReference type="InterPro" id="IPR008168">
    <property type="entry name" value="Cyt_C_IC"/>
</dbReference>
<sequence>MSNPLKPLGIGVGGAVAATAVFVGIMHLAFSTSLIDGNPRAGDAPSGPATTAATAPPGSPPPPAPDPSAAQAKAPAPRERTGTDFVVAKARWETILDQGGAADQGEKIASAGSSTGAAACVTCHGAQAATAASSFPRLAGLSAEYIAKQLTDYQDGARAHPIMSGIAKTLSEADIASVAKYYGAQAAPAVQAAAPGDTPSAGARLHTGGDMERALPACANCHGMDARGAGPLMPGLFAQPSAYIAAQLNAFRGNQRANDDQGEMRSFASRLSDSDIASLADYYGLKP</sequence>
<keyword evidence="8" id="KW-0472">Membrane</keyword>
<keyword evidence="1" id="KW-0813">Transport</keyword>
<dbReference type="InterPro" id="IPR009056">
    <property type="entry name" value="Cyt_c-like_dom"/>
</dbReference>
<evidence type="ECO:0000313" key="10">
    <source>
        <dbReference type="EMBL" id="NYE84094.1"/>
    </source>
</evidence>
<evidence type="ECO:0000256" key="4">
    <source>
        <dbReference type="ARBA" id="ARBA00022982"/>
    </source>
</evidence>
<feature type="region of interest" description="Disordered" evidence="7">
    <location>
        <begin position="37"/>
        <end position="81"/>
    </location>
</feature>
<evidence type="ECO:0000313" key="11">
    <source>
        <dbReference type="Proteomes" id="UP000542125"/>
    </source>
</evidence>
<keyword evidence="5 6" id="KW-0408">Iron</keyword>
<dbReference type="PRINTS" id="PR00605">
    <property type="entry name" value="CYTCHROMECIC"/>
</dbReference>
<proteinExistence type="predicted"/>
<keyword evidence="2 6" id="KW-0349">Heme</keyword>
<feature type="compositionally biased region" description="Pro residues" evidence="7">
    <location>
        <begin position="57"/>
        <end position="66"/>
    </location>
</feature>
<evidence type="ECO:0000256" key="5">
    <source>
        <dbReference type="ARBA" id="ARBA00023004"/>
    </source>
</evidence>
<keyword evidence="4" id="KW-0249">Electron transport</keyword>
<dbReference type="InterPro" id="IPR050597">
    <property type="entry name" value="Cytochrome_c_Oxidase_Subunit"/>
</dbReference>
<feature type="compositionally biased region" description="Low complexity" evidence="7">
    <location>
        <begin position="41"/>
        <end position="56"/>
    </location>
</feature>
<dbReference type="Pfam" id="PF13442">
    <property type="entry name" value="Cytochrome_CBB3"/>
    <property type="match status" value="2"/>
</dbReference>
<dbReference type="PANTHER" id="PTHR33751:SF11">
    <property type="entry name" value="BLL4483 PROTEIN"/>
    <property type="match status" value="1"/>
</dbReference>
<keyword evidence="8" id="KW-0812">Transmembrane</keyword>
<protein>
    <submittedName>
        <fullName evidence="10">Cytochrome c553</fullName>
    </submittedName>
</protein>
<dbReference type="PANTHER" id="PTHR33751">
    <property type="entry name" value="CBB3-TYPE CYTOCHROME C OXIDASE SUBUNIT FIXP"/>
    <property type="match status" value="1"/>
</dbReference>
<comment type="caution">
    <text evidence="10">The sequence shown here is derived from an EMBL/GenBank/DDBJ whole genome shotgun (WGS) entry which is preliminary data.</text>
</comment>
<dbReference type="EMBL" id="JACBYR010000001">
    <property type="protein sequence ID" value="NYE84094.1"/>
    <property type="molecule type" value="Genomic_DNA"/>
</dbReference>
<organism evidence="10 11">
    <name type="scientific">Pigmentiphaga litoralis</name>
    <dbReference type="NCBI Taxonomy" id="516702"/>
    <lineage>
        <taxon>Bacteria</taxon>
        <taxon>Pseudomonadati</taxon>
        <taxon>Pseudomonadota</taxon>
        <taxon>Betaproteobacteria</taxon>
        <taxon>Burkholderiales</taxon>
        <taxon>Alcaligenaceae</taxon>
        <taxon>Pigmentiphaga</taxon>
    </lineage>
</organism>
<dbReference type="Proteomes" id="UP000542125">
    <property type="component" value="Unassembled WGS sequence"/>
</dbReference>
<feature type="transmembrane region" description="Helical" evidence="8">
    <location>
        <begin position="7"/>
        <end position="30"/>
    </location>
</feature>
<dbReference type="InterPro" id="IPR036909">
    <property type="entry name" value="Cyt_c-like_dom_sf"/>
</dbReference>
<evidence type="ECO:0000256" key="3">
    <source>
        <dbReference type="ARBA" id="ARBA00022723"/>
    </source>
</evidence>
<evidence type="ECO:0000256" key="6">
    <source>
        <dbReference type="PROSITE-ProRule" id="PRU00433"/>
    </source>
</evidence>
<dbReference type="Gene3D" id="1.10.760.10">
    <property type="entry name" value="Cytochrome c-like domain"/>
    <property type="match status" value="2"/>
</dbReference>
<evidence type="ECO:0000256" key="7">
    <source>
        <dbReference type="SAM" id="MobiDB-lite"/>
    </source>
</evidence>
<evidence type="ECO:0000256" key="8">
    <source>
        <dbReference type="SAM" id="Phobius"/>
    </source>
</evidence>
<dbReference type="AlphaFoldDB" id="A0A7Y9IXQ5"/>
<dbReference type="PROSITE" id="PS51007">
    <property type="entry name" value="CYTC"/>
    <property type="match status" value="2"/>
</dbReference>
<dbReference type="SUPFAM" id="SSF46626">
    <property type="entry name" value="Cytochrome c"/>
    <property type="match status" value="2"/>
</dbReference>
<dbReference type="GO" id="GO:0020037">
    <property type="term" value="F:heme binding"/>
    <property type="evidence" value="ECO:0007669"/>
    <property type="project" value="InterPro"/>
</dbReference>